<protein>
    <submittedName>
        <fullName evidence="2">Uncharacterized protein</fullName>
    </submittedName>
</protein>
<dbReference type="EMBL" id="JAACXV010013874">
    <property type="protein sequence ID" value="KAF7271970.1"/>
    <property type="molecule type" value="Genomic_DNA"/>
</dbReference>
<evidence type="ECO:0000256" key="1">
    <source>
        <dbReference type="SAM" id="MobiDB-lite"/>
    </source>
</evidence>
<name>A0A834I074_RHYFE</name>
<dbReference type="AlphaFoldDB" id="A0A834I074"/>
<reference evidence="2" key="1">
    <citation type="submission" date="2020-08" db="EMBL/GenBank/DDBJ databases">
        <title>Genome sequencing and assembly of the red palm weevil Rhynchophorus ferrugineus.</title>
        <authorList>
            <person name="Dias G.B."/>
            <person name="Bergman C.M."/>
            <person name="Manee M."/>
        </authorList>
    </citation>
    <scope>NUCLEOTIDE SEQUENCE</scope>
    <source>
        <strain evidence="2">AA-2017</strain>
        <tissue evidence="2">Whole larva</tissue>
    </source>
</reference>
<sequence>MSATTGTPLRNTTCHRQRNLSGGGVTVLPGRPLPPFAAQPHQSTISTGRSVYRSFCSLPSTANAVPIGRESGSEGDPGGSNLDAFQTRNRVKHSTWMATRFFRISWPKRAGEDEASGERERSPVLFTLFLPAER</sequence>
<feature type="compositionally biased region" description="Polar residues" evidence="1">
    <location>
        <begin position="1"/>
        <end position="12"/>
    </location>
</feature>
<dbReference type="Proteomes" id="UP000625711">
    <property type="component" value="Unassembled WGS sequence"/>
</dbReference>
<evidence type="ECO:0000313" key="2">
    <source>
        <dbReference type="EMBL" id="KAF7271970.1"/>
    </source>
</evidence>
<accession>A0A834I074</accession>
<feature type="region of interest" description="Disordered" evidence="1">
    <location>
        <begin position="1"/>
        <end position="24"/>
    </location>
</feature>
<comment type="caution">
    <text evidence="2">The sequence shown here is derived from an EMBL/GenBank/DDBJ whole genome shotgun (WGS) entry which is preliminary data.</text>
</comment>
<gene>
    <name evidence="2" type="ORF">GWI33_015206</name>
</gene>
<keyword evidence="3" id="KW-1185">Reference proteome</keyword>
<organism evidence="2 3">
    <name type="scientific">Rhynchophorus ferrugineus</name>
    <name type="common">Red palm weevil</name>
    <name type="synonym">Curculio ferrugineus</name>
    <dbReference type="NCBI Taxonomy" id="354439"/>
    <lineage>
        <taxon>Eukaryota</taxon>
        <taxon>Metazoa</taxon>
        <taxon>Ecdysozoa</taxon>
        <taxon>Arthropoda</taxon>
        <taxon>Hexapoda</taxon>
        <taxon>Insecta</taxon>
        <taxon>Pterygota</taxon>
        <taxon>Neoptera</taxon>
        <taxon>Endopterygota</taxon>
        <taxon>Coleoptera</taxon>
        <taxon>Polyphaga</taxon>
        <taxon>Cucujiformia</taxon>
        <taxon>Curculionidae</taxon>
        <taxon>Dryophthorinae</taxon>
        <taxon>Rhynchophorus</taxon>
    </lineage>
</organism>
<feature type="region of interest" description="Disordered" evidence="1">
    <location>
        <begin position="63"/>
        <end position="84"/>
    </location>
</feature>
<proteinExistence type="predicted"/>
<evidence type="ECO:0000313" key="3">
    <source>
        <dbReference type="Proteomes" id="UP000625711"/>
    </source>
</evidence>